<evidence type="ECO:0000256" key="6">
    <source>
        <dbReference type="ARBA" id="ARBA00023242"/>
    </source>
</evidence>
<comment type="similarity">
    <text evidence="2">Belongs to the exportin family.</text>
</comment>
<evidence type="ECO:0000256" key="2">
    <source>
        <dbReference type="ARBA" id="ARBA00009466"/>
    </source>
</evidence>
<dbReference type="Gene3D" id="1.25.10.10">
    <property type="entry name" value="Leucine-rich Repeat Variant"/>
    <property type="match status" value="1"/>
</dbReference>
<feature type="domain" description="Importin N-terminal" evidence="8">
    <location>
        <begin position="39"/>
        <end position="105"/>
    </location>
</feature>
<dbReference type="InterPro" id="IPR045065">
    <property type="entry name" value="XPO1/5"/>
</dbReference>
<dbReference type="SMART" id="SM01102">
    <property type="entry name" value="CRM1_C"/>
    <property type="match status" value="1"/>
</dbReference>
<evidence type="ECO:0000259" key="8">
    <source>
        <dbReference type="PROSITE" id="PS50166"/>
    </source>
</evidence>
<dbReference type="FunFam" id="1.25.10.10:FF:001255">
    <property type="entry name" value="Exportin 1"/>
    <property type="match status" value="1"/>
</dbReference>
<dbReference type="AlphaFoldDB" id="A0A7S0M413"/>
<dbReference type="InterPro" id="IPR040485">
    <property type="entry name" value="XPO1_repeat_3"/>
</dbReference>
<organism evidence="9">
    <name type="scientific">Cryptomonas curvata</name>
    <dbReference type="NCBI Taxonomy" id="233186"/>
    <lineage>
        <taxon>Eukaryota</taxon>
        <taxon>Cryptophyceae</taxon>
        <taxon>Cryptomonadales</taxon>
        <taxon>Cryptomonadaceae</taxon>
        <taxon>Cryptomonas</taxon>
    </lineage>
</organism>
<gene>
    <name evidence="9" type="ORF">CCUR1050_LOCUS6067</name>
</gene>
<evidence type="ECO:0000256" key="7">
    <source>
        <dbReference type="ARBA" id="ARBA00073514"/>
    </source>
</evidence>
<keyword evidence="4" id="KW-0509">mRNA transport</keyword>
<accession>A0A7S0M413</accession>
<name>A0A7S0M413_9CRYP</name>
<evidence type="ECO:0000256" key="4">
    <source>
        <dbReference type="ARBA" id="ARBA00022816"/>
    </source>
</evidence>
<dbReference type="PROSITE" id="PS50166">
    <property type="entry name" value="IMPORTIN_B_NT"/>
    <property type="match status" value="1"/>
</dbReference>
<keyword evidence="5" id="KW-0653">Protein transport</keyword>
<dbReference type="InterPro" id="IPR016024">
    <property type="entry name" value="ARM-type_fold"/>
</dbReference>
<keyword evidence="3" id="KW-0813">Transport</keyword>
<evidence type="ECO:0000256" key="1">
    <source>
        <dbReference type="ARBA" id="ARBA00004123"/>
    </source>
</evidence>
<sequence>MASAFDRLLDFSQPFDVALLDQVVMAMYQSRDDAQRRQINAFMTAFQEHPQSWTRVDTILETTQCEQSKFFALATLENCVKYRWKVLPPDQRELIKAYIVNVIIRYSSDEATLQRTKMCLGKLNLILVQILKQEWPHNWKDFIPQLVESGKTNETLCGNNMDILKKLSEEVFEFSLKQLTSRKVDQLKESLTQEFQLIYQLCEFVMGNAKNPTTISTTLQCFLRFLFWIPLVYIFETALIDMLLHKFFPQPAFRCDALQCLAEIAAIDPRTVDAKYHPRIQKMYADFITNLSAIVPPNAVRQFHQQGDAGEEFVQRLTLFLSTILKTHLPILETQELLMHLMQGLQYLVNISEVDDDEIFKICTEYWNFLADDLYHKEVQMQRPMAALMLSPTPVAQSPRLQTYSPILAQARRILIDRMPKPEEVLVVEDENGEVVKEHLKDVEVVALHKTVRETLVFLTHLDHQQTEEVMIEKLGQQVHPAPGGQGWSRQRLSTLCWAIGSISGAMREDDEKRFLVHVIKDLLGLCEVTRGKDNKAVIASNIMYVVGQYPRFLRAHWKFLKTVVNKLFEFMHETHPGVQDMACETFLKICQRCKQQFVKHQPQEQSPFIDQLLIGSSTVADIGSTIADLEAHQVNMFYEAVGCIVSAEQNPTKRDEIIQELFRLPNARWLEIIGLAMQDPTQLQNQDTMRSIAKILQINVRVSSSLGHPYIIQLAAIYERMLQVYKMYSEAISASVAANALSAKTSGVRLMRAVKRETLRLIETTVDRSEDMPRLVEHFVPPLVDYVLADYQSNHPDTRDPEVLSLFAAVVGKAGDLITAQVPRVLGAVFDCTLAMITQNMEDYPEHRINFFQLLKEINHACFRAFFMIPAEAFRVLIDAIVWAIKHRERNIADAGLSILLEMLRNLDGAGEVAGQFYLQFALTLTHDMLAVLTDKEHEPGFKLQCAVLQHMLSRIVGGLPAAPLFSPAEHPGITSNTQFIRLRIQTTLREGFGDRLTPGQLDEVVTGLLDPSKDAAAFQTLARDFLIQLKEFNSDQWTECSLSLQLEQQHKEAERVQAEMARMQVPGLMPVTMRNYDDPTDPAAIAAAAAASAAAAALSP</sequence>
<dbReference type="GO" id="GO:0000055">
    <property type="term" value="P:ribosomal large subunit export from nucleus"/>
    <property type="evidence" value="ECO:0007669"/>
    <property type="project" value="TreeGrafter"/>
</dbReference>
<evidence type="ECO:0000313" key="9">
    <source>
        <dbReference type="EMBL" id="CAD8628388.1"/>
    </source>
</evidence>
<dbReference type="GO" id="GO:0005049">
    <property type="term" value="F:nuclear export signal receptor activity"/>
    <property type="evidence" value="ECO:0007669"/>
    <property type="project" value="InterPro"/>
</dbReference>
<evidence type="ECO:0000256" key="5">
    <source>
        <dbReference type="ARBA" id="ARBA00022927"/>
    </source>
</evidence>
<reference evidence="9" key="1">
    <citation type="submission" date="2021-01" db="EMBL/GenBank/DDBJ databases">
        <authorList>
            <person name="Corre E."/>
            <person name="Pelletier E."/>
            <person name="Niang G."/>
            <person name="Scheremetjew M."/>
            <person name="Finn R."/>
            <person name="Kale V."/>
            <person name="Holt S."/>
            <person name="Cochrane G."/>
            <person name="Meng A."/>
            <person name="Brown T."/>
            <person name="Cohen L."/>
        </authorList>
    </citation>
    <scope>NUCLEOTIDE SEQUENCE</scope>
    <source>
        <strain evidence="9">CCAP979/52</strain>
    </source>
</reference>
<dbReference type="PANTHER" id="PTHR11223:SF2">
    <property type="entry name" value="EXPORTIN-1"/>
    <property type="match status" value="1"/>
</dbReference>
<dbReference type="InterPro" id="IPR011989">
    <property type="entry name" value="ARM-like"/>
</dbReference>
<dbReference type="GO" id="GO:0031267">
    <property type="term" value="F:small GTPase binding"/>
    <property type="evidence" value="ECO:0007669"/>
    <property type="project" value="InterPro"/>
</dbReference>
<protein>
    <recommendedName>
        <fullName evidence="7">Exportin-1</fullName>
    </recommendedName>
</protein>
<dbReference type="GO" id="GO:0000056">
    <property type="term" value="P:ribosomal small subunit export from nucleus"/>
    <property type="evidence" value="ECO:0007669"/>
    <property type="project" value="TreeGrafter"/>
</dbReference>
<dbReference type="GO" id="GO:0006611">
    <property type="term" value="P:protein export from nucleus"/>
    <property type="evidence" value="ECO:0007669"/>
    <property type="project" value="InterPro"/>
</dbReference>
<dbReference type="InterPro" id="IPR041235">
    <property type="entry name" value="Exp1_repeat_2"/>
</dbReference>
<dbReference type="Pfam" id="PF08767">
    <property type="entry name" value="CRM1_C"/>
    <property type="match status" value="1"/>
</dbReference>
<dbReference type="InterPro" id="IPR014877">
    <property type="entry name" value="XPO1_C_dom"/>
</dbReference>
<dbReference type="GO" id="GO:0005634">
    <property type="term" value="C:nucleus"/>
    <property type="evidence" value="ECO:0007669"/>
    <property type="project" value="UniProtKB-SubCell"/>
</dbReference>
<dbReference type="GO" id="GO:0051028">
    <property type="term" value="P:mRNA transport"/>
    <property type="evidence" value="ECO:0007669"/>
    <property type="project" value="UniProtKB-KW"/>
</dbReference>
<comment type="subcellular location">
    <subcellularLocation>
        <location evidence="1">Nucleus</location>
    </subcellularLocation>
</comment>
<evidence type="ECO:0000256" key="3">
    <source>
        <dbReference type="ARBA" id="ARBA00022448"/>
    </source>
</evidence>
<dbReference type="SMART" id="SM00913">
    <property type="entry name" value="IBN_N"/>
    <property type="match status" value="1"/>
</dbReference>
<dbReference type="Pfam" id="PF18777">
    <property type="entry name" value="CRM1_repeat"/>
    <property type="match status" value="1"/>
</dbReference>
<dbReference type="InterPro" id="IPR041123">
    <property type="entry name" value="CRM1_repeat"/>
</dbReference>
<proteinExistence type="inferred from homology"/>
<dbReference type="SUPFAM" id="SSF48371">
    <property type="entry name" value="ARM repeat"/>
    <property type="match status" value="1"/>
</dbReference>
<dbReference type="Pfam" id="PF18787">
    <property type="entry name" value="CRM1_repeat_3"/>
    <property type="match status" value="1"/>
</dbReference>
<dbReference type="Pfam" id="PF03810">
    <property type="entry name" value="IBN_N"/>
    <property type="match status" value="1"/>
</dbReference>
<dbReference type="Pfam" id="PF18784">
    <property type="entry name" value="CRM1_repeat_2"/>
    <property type="match status" value="1"/>
</dbReference>
<dbReference type="EMBL" id="HBEZ01011061">
    <property type="protein sequence ID" value="CAD8628388.1"/>
    <property type="molecule type" value="Transcribed_RNA"/>
</dbReference>
<keyword evidence="6" id="KW-0539">Nucleus</keyword>
<dbReference type="InterPro" id="IPR013598">
    <property type="entry name" value="Exportin-1/Importin-b-like"/>
</dbReference>
<dbReference type="Pfam" id="PF08389">
    <property type="entry name" value="Xpo1"/>
    <property type="match status" value="1"/>
</dbReference>
<dbReference type="GO" id="GO:0005737">
    <property type="term" value="C:cytoplasm"/>
    <property type="evidence" value="ECO:0007669"/>
    <property type="project" value="TreeGrafter"/>
</dbReference>
<dbReference type="PANTHER" id="PTHR11223">
    <property type="entry name" value="EXPORTIN 1/5"/>
    <property type="match status" value="1"/>
</dbReference>
<dbReference type="InterPro" id="IPR001494">
    <property type="entry name" value="Importin-beta_N"/>
</dbReference>